<keyword evidence="1" id="KW-1133">Transmembrane helix</keyword>
<keyword evidence="4" id="KW-1185">Reference proteome</keyword>
<dbReference type="InterPro" id="IPR035437">
    <property type="entry name" value="SNase_OB-fold_sf"/>
</dbReference>
<proteinExistence type="predicted"/>
<keyword evidence="1" id="KW-0472">Membrane</keyword>
<feature type="transmembrane region" description="Helical" evidence="1">
    <location>
        <begin position="32"/>
        <end position="51"/>
    </location>
</feature>
<gene>
    <name evidence="3" type="ORF">QNJ86_00135</name>
</gene>
<dbReference type="SUPFAM" id="SSF50199">
    <property type="entry name" value="Staphylococcal nuclease"/>
    <property type="match status" value="1"/>
</dbReference>
<evidence type="ECO:0000259" key="2">
    <source>
        <dbReference type="PROSITE" id="PS50830"/>
    </source>
</evidence>
<evidence type="ECO:0000313" key="4">
    <source>
        <dbReference type="Proteomes" id="UP001232750"/>
    </source>
</evidence>
<dbReference type="PROSITE" id="PS01123">
    <property type="entry name" value="TNASE_1"/>
    <property type="match status" value="1"/>
</dbReference>
<dbReference type="RefSeq" id="WP_283830537.1">
    <property type="nucleotide sequence ID" value="NZ_JASJEU010000001.1"/>
</dbReference>
<dbReference type="InterPro" id="IPR016071">
    <property type="entry name" value="Staphylococal_nuclease_OB-fold"/>
</dbReference>
<feature type="domain" description="TNase-like" evidence="2">
    <location>
        <begin position="79"/>
        <end position="226"/>
    </location>
</feature>
<comment type="caution">
    <text evidence="3">The sequence shown here is derived from an EMBL/GenBank/DDBJ whole genome shotgun (WGS) entry which is preliminary data.</text>
</comment>
<reference evidence="3 4" key="1">
    <citation type="submission" date="2023-05" db="EMBL/GenBank/DDBJ databases">
        <title>Gordonibacter KGMB12511T sp. nov., isolated from faeces of healthy Korean.</title>
        <authorList>
            <person name="Kim H.S."/>
            <person name="Kim J.-S."/>
            <person name="Suh M.K."/>
            <person name="Eom M.K."/>
            <person name="Do H.E."/>
            <person name="Lee J.-S."/>
        </authorList>
    </citation>
    <scope>NUCLEOTIDE SEQUENCE [LARGE SCALE GENOMIC DNA]</scope>
    <source>
        <strain evidence="3 4">KGMB12511</strain>
    </source>
</reference>
<dbReference type="Pfam" id="PF00565">
    <property type="entry name" value="SNase"/>
    <property type="match status" value="1"/>
</dbReference>
<dbReference type="Proteomes" id="UP001232750">
    <property type="component" value="Unassembled WGS sequence"/>
</dbReference>
<dbReference type="PROSITE" id="PS50830">
    <property type="entry name" value="TNASE_3"/>
    <property type="match status" value="1"/>
</dbReference>
<keyword evidence="1" id="KW-0812">Transmembrane</keyword>
<accession>A0ABT7DM16</accession>
<dbReference type="EMBL" id="JASJEU010000001">
    <property type="protein sequence ID" value="MDJ1649205.1"/>
    <property type="molecule type" value="Genomic_DNA"/>
</dbReference>
<sequence>MGNNATKPPTIDEQQIRKTSAALMQLGRKNPLVALLIALVLVAVVGVSWLGSLQQEATESNQAPTQVDASQLAVADEVGLEQAEVIRVVDGDTLKVRTSSGETTVRLIGMDTPESVAQEEWRNCEEGVIASNYTKSLVASGSTVWLSRDVSDTDRYGRLLRYVWLKQPTDLRNENEIANNMLNAILVREGYAQAKYYRPDTTLHDLFERWGNEAAAAGKGVSYKWA</sequence>
<organism evidence="3 4">
    <name type="scientific">Gordonibacter faecis</name>
    <dbReference type="NCBI Taxonomy" id="3047475"/>
    <lineage>
        <taxon>Bacteria</taxon>
        <taxon>Bacillati</taxon>
        <taxon>Actinomycetota</taxon>
        <taxon>Coriobacteriia</taxon>
        <taxon>Eggerthellales</taxon>
        <taxon>Eggerthellaceae</taxon>
        <taxon>Gordonibacter</taxon>
    </lineage>
</organism>
<protein>
    <submittedName>
        <fullName evidence="3">Thermonuclease family protein</fullName>
    </submittedName>
</protein>
<name>A0ABT7DM16_9ACTN</name>
<dbReference type="Gene3D" id="2.40.50.90">
    <property type="match status" value="1"/>
</dbReference>
<dbReference type="SMART" id="SM00318">
    <property type="entry name" value="SNc"/>
    <property type="match status" value="1"/>
</dbReference>
<evidence type="ECO:0000256" key="1">
    <source>
        <dbReference type="SAM" id="Phobius"/>
    </source>
</evidence>
<evidence type="ECO:0000313" key="3">
    <source>
        <dbReference type="EMBL" id="MDJ1649205.1"/>
    </source>
</evidence>
<dbReference type="InterPro" id="IPR002071">
    <property type="entry name" value="Thermonucl_AS"/>
</dbReference>